<dbReference type="EC" id="2.5.1.18" evidence="2"/>
<dbReference type="STRING" id="3988.B9RCA3"/>
<evidence type="ECO:0000256" key="2">
    <source>
        <dbReference type="ARBA" id="ARBA00012452"/>
    </source>
</evidence>
<keyword evidence="9" id="KW-1185">Reference proteome</keyword>
<comment type="catalytic activity">
    <reaction evidence="5">
        <text>RX + glutathione = an S-substituted glutathione + a halide anion + H(+)</text>
        <dbReference type="Rhea" id="RHEA:16437"/>
        <dbReference type="ChEBI" id="CHEBI:15378"/>
        <dbReference type="ChEBI" id="CHEBI:16042"/>
        <dbReference type="ChEBI" id="CHEBI:17792"/>
        <dbReference type="ChEBI" id="CHEBI:57925"/>
        <dbReference type="ChEBI" id="CHEBI:90779"/>
        <dbReference type="EC" id="2.5.1.18"/>
    </reaction>
</comment>
<evidence type="ECO:0000259" key="7">
    <source>
        <dbReference type="PROSITE" id="PS50405"/>
    </source>
</evidence>
<comment type="similarity">
    <text evidence="1">Belongs to the GST superfamily. Theta family.</text>
</comment>
<keyword evidence="3" id="KW-0216">Detoxification</keyword>
<protein>
    <recommendedName>
        <fullName evidence="2">glutathione transferase</fullName>
        <ecNumber evidence="2">2.5.1.18</ecNumber>
    </recommendedName>
</protein>
<evidence type="ECO:0000259" key="6">
    <source>
        <dbReference type="PROSITE" id="PS50404"/>
    </source>
</evidence>
<dbReference type="SUPFAM" id="SSF47616">
    <property type="entry name" value="GST C-terminal domain-like"/>
    <property type="match status" value="1"/>
</dbReference>
<dbReference type="InterPro" id="IPR036249">
    <property type="entry name" value="Thioredoxin-like_sf"/>
</dbReference>
<dbReference type="InterPro" id="IPR040077">
    <property type="entry name" value="GST_C_Theta"/>
</dbReference>
<dbReference type="InterPro" id="IPR043377">
    <property type="entry name" value="GSTT1/2/3"/>
</dbReference>
<dbReference type="Gene3D" id="1.20.1050.10">
    <property type="match status" value="1"/>
</dbReference>
<dbReference type="PROSITE" id="PS50404">
    <property type="entry name" value="GST_NTER"/>
    <property type="match status" value="1"/>
</dbReference>
<dbReference type="Proteomes" id="UP000008311">
    <property type="component" value="Unassembled WGS sequence"/>
</dbReference>
<dbReference type="GO" id="GO:0009407">
    <property type="term" value="P:toxin catabolic process"/>
    <property type="evidence" value="ECO:0007669"/>
    <property type="project" value="UniProtKB-ARBA"/>
</dbReference>
<evidence type="ECO:0000313" key="8">
    <source>
        <dbReference type="EMBL" id="EEF51174.1"/>
    </source>
</evidence>
<dbReference type="InterPro" id="IPR036282">
    <property type="entry name" value="Glutathione-S-Trfase_C_sf"/>
</dbReference>
<evidence type="ECO:0000313" key="9">
    <source>
        <dbReference type="Proteomes" id="UP000008311"/>
    </source>
</evidence>
<dbReference type="PANTHER" id="PTHR44750:SF1">
    <property type="entry name" value="GLUTATHIONE S-TRANSFERASE T1-RELATED"/>
    <property type="match status" value="1"/>
</dbReference>
<dbReference type="EMBL" id="EQ973774">
    <property type="protein sequence ID" value="EEF51174.1"/>
    <property type="molecule type" value="Genomic_DNA"/>
</dbReference>
<feature type="domain" description="GST N-terminal" evidence="6">
    <location>
        <begin position="1"/>
        <end position="83"/>
    </location>
</feature>
<evidence type="ECO:0000256" key="1">
    <source>
        <dbReference type="ARBA" id="ARBA00009899"/>
    </source>
</evidence>
<proteinExistence type="inferred from homology"/>
<dbReference type="GO" id="GO:0004364">
    <property type="term" value="F:glutathione transferase activity"/>
    <property type="evidence" value="ECO:0007669"/>
    <property type="project" value="UniProtKB-EC"/>
</dbReference>
<dbReference type="PROSITE" id="PS50405">
    <property type="entry name" value="GST_CTER"/>
    <property type="match status" value="1"/>
</dbReference>
<dbReference type="AlphaFoldDB" id="B9RCA3"/>
<dbReference type="CDD" id="cd03183">
    <property type="entry name" value="GST_C_Theta"/>
    <property type="match status" value="1"/>
</dbReference>
<evidence type="ECO:0000256" key="3">
    <source>
        <dbReference type="ARBA" id="ARBA00022575"/>
    </source>
</evidence>
<feature type="domain" description="GST C-terminal" evidence="7">
    <location>
        <begin position="90"/>
        <end position="232"/>
    </location>
</feature>
<dbReference type="InterPro" id="IPR010987">
    <property type="entry name" value="Glutathione-S-Trfase_C-like"/>
</dbReference>
<dbReference type="InParanoid" id="B9RCA3"/>
<organism evidence="8 9">
    <name type="scientific">Ricinus communis</name>
    <name type="common">Castor bean</name>
    <dbReference type="NCBI Taxonomy" id="3988"/>
    <lineage>
        <taxon>Eukaryota</taxon>
        <taxon>Viridiplantae</taxon>
        <taxon>Streptophyta</taxon>
        <taxon>Embryophyta</taxon>
        <taxon>Tracheophyta</taxon>
        <taxon>Spermatophyta</taxon>
        <taxon>Magnoliopsida</taxon>
        <taxon>eudicotyledons</taxon>
        <taxon>Gunneridae</taxon>
        <taxon>Pentapetalae</taxon>
        <taxon>rosids</taxon>
        <taxon>fabids</taxon>
        <taxon>Malpighiales</taxon>
        <taxon>Euphorbiaceae</taxon>
        <taxon>Acalyphoideae</taxon>
        <taxon>Acalypheae</taxon>
        <taxon>Ricinus</taxon>
    </lineage>
</organism>
<dbReference type="PANTHER" id="PTHR44750">
    <property type="entry name" value="GLUTATHIONE S-TRANSFERASE T1-RELATED"/>
    <property type="match status" value="1"/>
</dbReference>
<gene>
    <name evidence="8" type="ORF">RCOM_1686440</name>
</gene>
<dbReference type="SUPFAM" id="SSF52833">
    <property type="entry name" value="Thioredoxin-like"/>
    <property type="match status" value="1"/>
</dbReference>
<dbReference type="FunFam" id="1.20.1050.10:FF:000039">
    <property type="entry name" value="Glutathione S-transferase theta-1"/>
    <property type="match status" value="1"/>
</dbReference>
<reference evidence="9" key="1">
    <citation type="journal article" date="2010" name="Nat. Biotechnol.">
        <title>Draft genome sequence of the oilseed species Ricinus communis.</title>
        <authorList>
            <person name="Chan A.P."/>
            <person name="Crabtree J."/>
            <person name="Zhao Q."/>
            <person name="Lorenzi H."/>
            <person name="Orvis J."/>
            <person name="Puiu D."/>
            <person name="Melake-Berhan A."/>
            <person name="Jones K.M."/>
            <person name="Redman J."/>
            <person name="Chen G."/>
            <person name="Cahoon E.B."/>
            <person name="Gedil M."/>
            <person name="Stanke M."/>
            <person name="Haas B.J."/>
            <person name="Wortman J.R."/>
            <person name="Fraser-Liggett C.M."/>
            <person name="Ravel J."/>
            <person name="Rabinowicz P.D."/>
        </authorList>
    </citation>
    <scope>NUCLEOTIDE SEQUENCE [LARGE SCALE GENOMIC DNA]</scope>
    <source>
        <strain evidence="9">cv. Hale</strain>
    </source>
</reference>
<accession>B9RCA3</accession>
<keyword evidence="4" id="KW-0808">Transferase</keyword>
<dbReference type="Gene3D" id="3.40.30.10">
    <property type="entry name" value="Glutaredoxin"/>
    <property type="match status" value="1"/>
</dbReference>
<dbReference type="eggNOG" id="KOG0867">
    <property type="taxonomic scope" value="Eukaryota"/>
</dbReference>
<evidence type="ECO:0000256" key="4">
    <source>
        <dbReference type="ARBA" id="ARBA00022679"/>
    </source>
</evidence>
<dbReference type="InterPro" id="IPR004045">
    <property type="entry name" value="Glutathione_S-Trfase_N"/>
</dbReference>
<sequence>MELKLYVHRLSEPSRALIAFCKLNGIEFEEIEIDLVKGQHKSPEFKVITETEYHASKFEKLYHRTMYCHAILGYLASAFPGVADHWYPADLQKRAKVHAVLDWHHSNLRRGSVMYVLNTKLGPVLGLPVNPQAAAEGEKVLSCSLETIESVWLNDGGPFLIGGDQPSIADLSLVCQIMQLEVLDENDRNRFLGPHKKVQQWIENIKKATSSHFDEVHDTLYKFSAMLKQKSAEGKSEA</sequence>
<name>B9RCA3_RICCO</name>
<evidence type="ECO:0000256" key="5">
    <source>
        <dbReference type="ARBA" id="ARBA00047960"/>
    </source>
</evidence>